<dbReference type="AlphaFoldDB" id="A0A2T5P7A6"/>
<name>A0A2T5P7A6_9PSED</name>
<accession>A0A2T5P7A6</accession>
<protein>
    <submittedName>
        <fullName evidence="2">DUF4389 domain-containing protein</fullName>
    </submittedName>
</protein>
<dbReference type="RefSeq" id="WP_108108055.1">
    <property type="nucleotide sequence ID" value="NZ_QASN01000020.1"/>
</dbReference>
<keyword evidence="1" id="KW-1133">Transmembrane helix</keyword>
<keyword evidence="1" id="KW-0472">Membrane</keyword>
<gene>
    <name evidence="2" type="ORF">DBO85_14960</name>
</gene>
<organism evidence="2 3">
    <name type="scientific">Pseudomonas mangrovi</name>
    <dbReference type="NCBI Taxonomy" id="2161748"/>
    <lineage>
        <taxon>Bacteria</taxon>
        <taxon>Pseudomonadati</taxon>
        <taxon>Pseudomonadota</taxon>
        <taxon>Gammaproteobacteria</taxon>
        <taxon>Pseudomonadales</taxon>
        <taxon>Pseudomonadaceae</taxon>
        <taxon>Pseudomonas</taxon>
    </lineage>
</organism>
<comment type="caution">
    <text evidence="2">The sequence shown here is derived from an EMBL/GenBank/DDBJ whole genome shotgun (WGS) entry which is preliminary data.</text>
</comment>
<dbReference type="EMBL" id="QASN01000020">
    <property type="protein sequence ID" value="PTU73611.1"/>
    <property type="molecule type" value="Genomic_DNA"/>
</dbReference>
<feature type="transmembrane region" description="Helical" evidence="1">
    <location>
        <begin position="20"/>
        <end position="44"/>
    </location>
</feature>
<evidence type="ECO:0000313" key="2">
    <source>
        <dbReference type="EMBL" id="PTU73611.1"/>
    </source>
</evidence>
<keyword evidence="1" id="KW-0812">Transmembrane</keyword>
<evidence type="ECO:0000313" key="3">
    <source>
        <dbReference type="Proteomes" id="UP000244064"/>
    </source>
</evidence>
<evidence type="ECO:0000256" key="1">
    <source>
        <dbReference type="SAM" id="Phobius"/>
    </source>
</evidence>
<keyword evidence="3" id="KW-1185">Reference proteome</keyword>
<reference evidence="2 3" key="1">
    <citation type="submission" date="2018-04" db="EMBL/GenBank/DDBJ databases">
        <title>Pseudomonas sp. nov., isolated from mangrove soil.</title>
        <authorList>
            <person name="Chen C."/>
        </authorList>
    </citation>
    <scope>NUCLEOTIDE SEQUENCE [LARGE SCALE GENOMIC DNA]</scope>
    <source>
        <strain evidence="2 3">TC-11</strain>
    </source>
</reference>
<dbReference type="InterPro" id="IPR025498">
    <property type="entry name" value="DUF4389"/>
</dbReference>
<dbReference type="Pfam" id="PF14333">
    <property type="entry name" value="DUF4389"/>
    <property type="match status" value="1"/>
</dbReference>
<proteinExistence type="predicted"/>
<dbReference type="OrthoDB" id="5766995at2"/>
<dbReference type="Proteomes" id="UP000244064">
    <property type="component" value="Unassembled WGS sequence"/>
</dbReference>
<sequence length="103" mass="11638">MRNDPARQAEHESLVLRLLWTILFVLGWQLAELLLMLVVLIQFIHRVFKGALHPGLLGFGDSLAQFLGQAARYLTFASDDKPWPFAPWPASRVAPDDLEDRAA</sequence>